<evidence type="ECO:0000313" key="2">
    <source>
        <dbReference type="EMBL" id="GGO76095.1"/>
    </source>
</evidence>
<keyword evidence="3" id="KW-1185">Reference proteome</keyword>
<proteinExistence type="predicted"/>
<name>A0A917Z5T1_9GAMM</name>
<dbReference type="InterPro" id="IPR014710">
    <property type="entry name" value="RmlC-like_jellyroll"/>
</dbReference>
<dbReference type="Gene3D" id="2.60.120.10">
    <property type="entry name" value="Jelly Rolls"/>
    <property type="match status" value="1"/>
</dbReference>
<evidence type="ECO:0000313" key="3">
    <source>
        <dbReference type="Proteomes" id="UP000599578"/>
    </source>
</evidence>
<dbReference type="SUPFAM" id="SSF51182">
    <property type="entry name" value="RmlC-like cupins"/>
    <property type="match status" value="1"/>
</dbReference>
<dbReference type="Proteomes" id="UP000599578">
    <property type="component" value="Unassembled WGS sequence"/>
</dbReference>
<dbReference type="InterPro" id="IPR013096">
    <property type="entry name" value="Cupin_2"/>
</dbReference>
<comment type="caution">
    <text evidence="2">The sequence shown here is derived from an EMBL/GenBank/DDBJ whole genome shotgun (WGS) entry which is preliminary data.</text>
</comment>
<dbReference type="CDD" id="cd06981">
    <property type="entry name" value="cupin_reut_a1446"/>
    <property type="match status" value="1"/>
</dbReference>
<feature type="domain" description="Cupin type-2" evidence="1">
    <location>
        <begin position="39"/>
        <end position="101"/>
    </location>
</feature>
<accession>A0A917Z5T1</accession>
<reference evidence="2 3" key="1">
    <citation type="journal article" date="2014" name="Int. J. Syst. Evol. Microbiol.">
        <title>Complete genome sequence of Corynebacterium casei LMG S-19264T (=DSM 44701T), isolated from a smear-ripened cheese.</title>
        <authorList>
            <consortium name="US DOE Joint Genome Institute (JGI-PGF)"/>
            <person name="Walter F."/>
            <person name="Albersmeier A."/>
            <person name="Kalinowski J."/>
            <person name="Ruckert C."/>
        </authorList>
    </citation>
    <scope>NUCLEOTIDE SEQUENCE [LARGE SCALE GENOMIC DNA]</scope>
    <source>
        <strain evidence="2 3">CGMCC 1.7286</strain>
    </source>
</reference>
<organism evidence="2 3">
    <name type="scientific">Marinobacterium nitratireducens</name>
    <dbReference type="NCBI Taxonomy" id="518897"/>
    <lineage>
        <taxon>Bacteria</taxon>
        <taxon>Pseudomonadati</taxon>
        <taxon>Pseudomonadota</taxon>
        <taxon>Gammaproteobacteria</taxon>
        <taxon>Oceanospirillales</taxon>
        <taxon>Oceanospirillaceae</taxon>
        <taxon>Marinobacterium</taxon>
    </lineage>
</organism>
<dbReference type="Pfam" id="PF07883">
    <property type="entry name" value="Cupin_2"/>
    <property type="match status" value="1"/>
</dbReference>
<dbReference type="AlphaFoldDB" id="A0A917Z5T1"/>
<sequence>MNIEKRNLLANLPGELPQELFEPLLQRRGLQLERILSRGHSSEAGHWYDQQRDEWVMLLSGGATLEFDDGDATTLVPGDALLLPARCRHRVAWTDPDCVSVWLALHVDPDERGEGDSDDEE</sequence>
<dbReference type="InterPro" id="IPR011051">
    <property type="entry name" value="RmlC_Cupin_sf"/>
</dbReference>
<dbReference type="RefSeq" id="WP_188857512.1">
    <property type="nucleotide sequence ID" value="NZ_BMLT01000001.1"/>
</dbReference>
<evidence type="ECO:0000259" key="1">
    <source>
        <dbReference type="Pfam" id="PF07883"/>
    </source>
</evidence>
<dbReference type="EMBL" id="BMLT01000001">
    <property type="protein sequence ID" value="GGO76095.1"/>
    <property type="molecule type" value="Genomic_DNA"/>
</dbReference>
<gene>
    <name evidence="2" type="ORF">GCM10011348_02490</name>
</gene>
<protein>
    <recommendedName>
        <fullName evidence="1">Cupin type-2 domain-containing protein</fullName>
    </recommendedName>
</protein>